<gene>
    <name evidence="11" type="primary">Dgri\GH23263</name>
    <name evidence="11" type="ORF">Dgri_GH23263</name>
</gene>
<sequence>MGDEPNCLVAYRRVIYLLRLITKNCGADILEPNYKLNKLTYIMFVLTFLFYLGTFYTIYTSVVTEGNFNVILEITSFLGAAILVNTKLFCFFRWAHLFRESQTFLDTTYMGFEKLGGDYKKVMLDGIRAIIKSIKILMLVYMALIVSCTGFPAVYYAFYNKRILIMQFLLPFVDKNTTIGYLLLCGVHSVCLIFGALGNFAADAYFVTFVGSVPLLKDILACKFKHLNRLMDRKAPEKATRAQLRKAMVNIILWHKDYLSLQFRVRRISFGVIAAQILSSFFSVLSSMYCLLAGDWPAAPVYLSFSLLTLYLYCGLGTIVEKSNDDCVTIIYTECRWYDLPISEQHFLLLMLRMSQTTSSLSVAGMMPLNVNTALQLTKAAYSMGMMLMTNED</sequence>
<evidence type="ECO:0000256" key="2">
    <source>
        <dbReference type="ARBA" id="ARBA00022475"/>
    </source>
</evidence>
<evidence type="ECO:0000256" key="10">
    <source>
        <dbReference type="RuleBase" id="RU351113"/>
    </source>
</evidence>
<proteinExistence type="inferred from homology"/>
<dbReference type="PANTHER" id="PTHR21137:SF35">
    <property type="entry name" value="ODORANT RECEPTOR 19A-RELATED"/>
    <property type="match status" value="1"/>
</dbReference>
<comment type="subcellular location">
    <subcellularLocation>
        <location evidence="1 10">Cell membrane</location>
        <topology evidence="1 10">Multi-pass membrane protein</topology>
    </subcellularLocation>
</comment>
<dbReference type="PhylomeDB" id="B4K2Z6"/>
<comment type="similarity">
    <text evidence="10">Belongs to the insect chemoreceptor superfamily. Heteromeric odorant receptor channel (TC 1.A.69) family.</text>
</comment>
<evidence type="ECO:0000256" key="3">
    <source>
        <dbReference type="ARBA" id="ARBA00022606"/>
    </source>
</evidence>
<keyword evidence="4 10" id="KW-0812">Transmembrane</keyword>
<evidence type="ECO:0000256" key="7">
    <source>
        <dbReference type="ARBA" id="ARBA00023136"/>
    </source>
</evidence>
<feature type="transmembrane region" description="Helical" evidence="10">
    <location>
        <begin position="268"/>
        <end position="289"/>
    </location>
</feature>
<keyword evidence="6 10" id="KW-1133">Transmembrane helix</keyword>
<keyword evidence="8 10" id="KW-0675">Receptor</keyword>
<feature type="transmembrane region" description="Helical" evidence="10">
    <location>
        <begin position="301"/>
        <end position="320"/>
    </location>
</feature>
<reference evidence="11 12" key="1">
    <citation type="journal article" date="2007" name="Nature">
        <title>Evolution of genes and genomes on the Drosophila phylogeny.</title>
        <authorList>
            <consortium name="Drosophila 12 Genomes Consortium"/>
            <person name="Clark A.G."/>
            <person name="Eisen M.B."/>
            <person name="Smith D.R."/>
            <person name="Bergman C.M."/>
            <person name="Oliver B."/>
            <person name="Markow T.A."/>
            <person name="Kaufman T.C."/>
            <person name="Kellis M."/>
            <person name="Gelbart W."/>
            <person name="Iyer V.N."/>
            <person name="Pollard D.A."/>
            <person name="Sackton T.B."/>
            <person name="Larracuente A.M."/>
            <person name="Singh N.D."/>
            <person name="Abad J.P."/>
            <person name="Abt D.N."/>
            <person name="Adryan B."/>
            <person name="Aguade M."/>
            <person name="Akashi H."/>
            <person name="Anderson W.W."/>
            <person name="Aquadro C.F."/>
            <person name="Ardell D.H."/>
            <person name="Arguello R."/>
            <person name="Artieri C.G."/>
            <person name="Barbash D.A."/>
            <person name="Barker D."/>
            <person name="Barsanti P."/>
            <person name="Batterham P."/>
            <person name="Batzoglou S."/>
            <person name="Begun D."/>
            <person name="Bhutkar A."/>
            <person name="Blanco E."/>
            <person name="Bosak S.A."/>
            <person name="Bradley R.K."/>
            <person name="Brand A.D."/>
            <person name="Brent M.R."/>
            <person name="Brooks A.N."/>
            <person name="Brown R.H."/>
            <person name="Butlin R.K."/>
            <person name="Caggese C."/>
            <person name="Calvi B.R."/>
            <person name="Bernardo de Carvalho A."/>
            <person name="Caspi A."/>
            <person name="Castrezana S."/>
            <person name="Celniker S.E."/>
            <person name="Chang J.L."/>
            <person name="Chapple C."/>
            <person name="Chatterji S."/>
            <person name="Chinwalla A."/>
            <person name="Civetta A."/>
            <person name="Clifton S.W."/>
            <person name="Comeron J.M."/>
            <person name="Costello J.C."/>
            <person name="Coyne J.A."/>
            <person name="Daub J."/>
            <person name="David R.G."/>
            <person name="Delcher A.L."/>
            <person name="Delehaunty K."/>
            <person name="Do C.B."/>
            <person name="Ebling H."/>
            <person name="Edwards K."/>
            <person name="Eickbush T."/>
            <person name="Evans J.D."/>
            <person name="Filipski A."/>
            <person name="Findeiss S."/>
            <person name="Freyhult E."/>
            <person name="Fulton L."/>
            <person name="Fulton R."/>
            <person name="Garcia A.C."/>
            <person name="Gardiner A."/>
            <person name="Garfield D.A."/>
            <person name="Garvin B.E."/>
            <person name="Gibson G."/>
            <person name="Gilbert D."/>
            <person name="Gnerre S."/>
            <person name="Godfrey J."/>
            <person name="Good R."/>
            <person name="Gotea V."/>
            <person name="Gravely B."/>
            <person name="Greenberg A.J."/>
            <person name="Griffiths-Jones S."/>
            <person name="Gross S."/>
            <person name="Guigo R."/>
            <person name="Gustafson E.A."/>
            <person name="Haerty W."/>
            <person name="Hahn M.W."/>
            <person name="Halligan D.L."/>
            <person name="Halpern A.L."/>
            <person name="Halter G.M."/>
            <person name="Han M.V."/>
            <person name="Heger A."/>
            <person name="Hillier L."/>
            <person name="Hinrichs A.S."/>
            <person name="Holmes I."/>
            <person name="Hoskins R.A."/>
            <person name="Hubisz M.J."/>
            <person name="Hultmark D."/>
            <person name="Huntley M.A."/>
            <person name="Jaffe D.B."/>
            <person name="Jagadeeshan S."/>
            <person name="Jeck W.R."/>
            <person name="Johnson J."/>
            <person name="Jones C.D."/>
            <person name="Jordan W.C."/>
            <person name="Karpen G.H."/>
            <person name="Kataoka E."/>
            <person name="Keightley P.D."/>
            <person name="Kheradpour P."/>
            <person name="Kirkness E.F."/>
            <person name="Koerich L.B."/>
            <person name="Kristiansen K."/>
            <person name="Kudrna D."/>
            <person name="Kulathinal R.J."/>
            <person name="Kumar S."/>
            <person name="Kwok R."/>
            <person name="Lander E."/>
            <person name="Langley C.H."/>
            <person name="Lapoint R."/>
            <person name="Lazzaro B.P."/>
            <person name="Lee S.J."/>
            <person name="Levesque L."/>
            <person name="Li R."/>
            <person name="Lin C.F."/>
            <person name="Lin M.F."/>
            <person name="Lindblad-Toh K."/>
            <person name="Llopart A."/>
            <person name="Long M."/>
            <person name="Low L."/>
            <person name="Lozovsky E."/>
            <person name="Lu J."/>
            <person name="Luo M."/>
            <person name="Machado C.A."/>
            <person name="Makalowski W."/>
            <person name="Marzo M."/>
            <person name="Matsuda M."/>
            <person name="Matzkin L."/>
            <person name="McAllister B."/>
            <person name="McBride C.S."/>
            <person name="McKernan B."/>
            <person name="McKernan K."/>
            <person name="Mendez-Lago M."/>
            <person name="Minx P."/>
            <person name="Mollenhauer M.U."/>
            <person name="Montooth K."/>
            <person name="Mount S.M."/>
            <person name="Mu X."/>
            <person name="Myers E."/>
            <person name="Negre B."/>
            <person name="Newfeld S."/>
            <person name="Nielsen R."/>
            <person name="Noor M.A."/>
            <person name="O'Grady P."/>
            <person name="Pachter L."/>
            <person name="Papaceit M."/>
            <person name="Parisi M.J."/>
            <person name="Parisi M."/>
            <person name="Parts L."/>
            <person name="Pedersen J.S."/>
            <person name="Pesole G."/>
            <person name="Phillippy A.M."/>
            <person name="Ponting C.P."/>
            <person name="Pop M."/>
            <person name="Porcelli D."/>
            <person name="Powell J.R."/>
            <person name="Prohaska S."/>
            <person name="Pruitt K."/>
            <person name="Puig M."/>
            <person name="Quesneville H."/>
            <person name="Ram K.R."/>
            <person name="Rand D."/>
            <person name="Rasmussen M.D."/>
            <person name="Reed L.K."/>
            <person name="Reenan R."/>
            <person name="Reily A."/>
            <person name="Remington K.A."/>
            <person name="Rieger T.T."/>
            <person name="Ritchie M.G."/>
            <person name="Robin C."/>
            <person name="Rogers Y.H."/>
            <person name="Rohde C."/>
            <person name="Rozas J."/>
            <person name="Rubenfield M.J."/>
            <person name="Ruiz A."/>
            <person name="Russo S."/>
            <person name="Salzberg S.L."/>
            <person name="Sanchez-Gracia A."/>
            <person name="Saranga D.J."/>
            <person name="Sato H."/>
            <person name="Schaeffer S.W."/>
            <person name="Schatz M.C."/>
            <person name="Schlenke T."/>
            <person name="Schwartz R."/>
            <person name="Segarra C."/>
            <person name="Singh R.S."/>
            <person name="Sirot L."/>
            <person name="Sirota M."/>
            <person name="Sisneros N.B."/>
            <person name="Smith C.D."/>
            <person name="Smith T.F."/>
            <person name="Spieth J."/>
            <person name="Stage D.E."/>
            <person name="Stark A."/>
            <person name="Stephan W."/>
            <person name="Strausberg R.L."/>
            <person name="Strempel S."/>
            <person name="Sturgill D."/>
            <person name="Sutton G."/>
            <person name="Sutton G.G."/>
            <person name="Tao W."/>
            <person name="Teichmann S."/>
            <person name="Tobari Y.N."/>
            <person name="Tomimura Y."/>
            <person name="Tsolas J.M."/>
            <person name="Valente V.L."/>
            <person name="Venter E."/>
            <person name="Venter J.C."/>
            <person name="Vicario S."/>
            <person name="Vieira F.G."/>
            <person name="Vilella A.J."/>
            <person name="Villasante A."/>
            <person name="Walenz B."/>
            <person name="Wang J."/>
            <person name="Wasserman M."/>
            <person name="Watts T."/>
            <person name="Wilson D."/>
            <person name="Wilson R.K."/>
            <person name="Wing R.A."/>
            <person name="Wolfner M.F."/>
            <person name="Wong A."/>
            <person name="Wong G.K."/>
            <person name="Wu C.I."/>
            <person name="Wu G."/>
            <person name="Yamamoto D."/>
            <person name="Yang H.P."/>
            <person name="Yang S.P."/>
            <person name="Yorke J.A."/>
            <person name="Yoshida K."/>
            <person name="Zdobnov E."/>
            <person name="Zhang P."/>
            <person name="Zhang Y."/>
            <person name="Zimin A.V."/>
            <person name="Baldwin J."/>
            <person name="Abdouelleil A."/>
            <person name="Abdulkadir J."/>
            <person name="Abebe A."/>
            <person name="Abera B."/>
            <person name="Abreu J."/>
            <person name="Acer S.C."/>
            <person name="Aftuck L."/>
            <person name="Alexander A."/>
            <person name="An P."/>
            <person name="Anderson E."/>
            <person name="Anderson S."/>
            <person name="Arachi H."/>
            <person name="Azer M."/>
            <person name="Bachantsang P."/>
            <person name="Barry A."/>
            <person name="Bayul T."/>
            <person name="Berlin A."/>
            <person name="Bessette D."/>
            <person name="Bloom T."/>
            <person name="Blye J."/>
            <person name="Boguslavskiy L."/>
            <person name="Bonnet C."/>
            <person name="Boukhgalter B."/>
            <person name="Bourzgui I."/>
            <person name="Brown A."/>
            <person name="Cahill P."/>
            <person name="Channer S."/>
            <person name="Cheshatsang Y."/>
            <person name="Chuda L."/>
            <person name="Citroen M."/>
            <person name="Collymore A."/>
            <person name="Cooke P."/>
            <person name="Costello M."/>
            <person name="D'Aco K."/>
            <person name="Daza R."/>
            <person name="De Haan G."/>
            <person name="DeGray S."/>
            <person name="DeMaso C."/>
            <person name="Dhargay N."/>
            <person name="Dooley K."/>
            <person name="Dooley E."/>
            <person name="Doricent M."/>
            <person name="Dorje P."/>
            <person name="Dorjee K."/>
            <person name="Dupes A."/>
            <person name="Elong R."/>
            <person name="Falk J."/>
            <person name="Farina A."/>
            <person name="Faro S."/>
            <person name="Ferguson D."/>
            <person name="Fisher S."/>
            <person name="Foley C.D."/>
            <person name="Franke A."/>
            <person name="Friedrich D."/>
            <person name="Gadbois L."/>
            <person name="Gearin G."/>
            <person name="Gearin C.R."/>
            <person name="Giannoukos G."/>
            <person name="Goode T."/>
            <person name="Graham J."/>
            <person name="Grandbois E."/>
            <person name="Grewal S."/>
            <person name="Gyaltsen K."/>
            <person name="Hafez N."/>
            <person name="Hagos B."/>
            <person name="Hall J."/>
            <person name="Henson C."/>
            <person name="Hollinger A."/>
            <person name="Honan T."/>
            <person name="Huard M.D."/>
            <person name="Hughes L."/>
            <person name="Hurhula B."/>
            <person name="Husby M.E."/>
            <person name="Kamat A."/>
            <person name="Kanga B."/>
            <person name="Kashin S."/>
            <person name="Khazanovich D."/>
            <person name="Kisner P."/>
            <person name="Lance K."/>
            <person name="Lara M."/>
            <person name="Lee W."/>
            <person name="Lennon N."/>
            <person name="Letendre F."/>
            <person name="LeVine R."/>
            <person name="Lipovsky A."/>
            <person name="Liu X."/>
            <person name="Liu J."/>
            <person name="Liu S."/>
            <person name="Lokyitsang T."/>
            <person name="Lokyitsang Y."/>
            <person name="Lubonja R."/>
            <person name="Lui A."/>
            <person name="MacDonald P."/>
            <person name="Magnisalis V."/>
            <person name="Maru K."/>
            <person name="Matthews C."/>
            <person name="McCusker W."/>
            <person name="McDonough S."/>
            <person name="Mehta T."/>
            <person name="Meldrim J."/>
            <person name="Meneus L."/>
            <person name="Mihai O."/>
            <person name="Mihalev A."/>
            <person name="Mihova T."/>
            <person name="Mittelman R."/>
            <person name="Mlenga V."/>
            <person name="Montmayeur A."/>
            <person name="Mulrain L."/>
            <person name="Navidi A."/>
            <person name="Naylor J."/>
            <person name="Negash T."/>
            <person name="Nguyen T."/>
            <person name="Nguyen N."/>
            <person name="Nicol R."/>
            <person name="Norbu C."/>
            <person name="Norbu N."/>
            <person name="Novod N."/>
            <person name="O'Neill B."/>
            <person name="Osman S."/>
            <person name="Markiewicz E."/>
            <person name="Oyono O.L."/>
            <person name="Patti C."/>
            <person name="Phunkhang P."/>
            <person name="Pierre F."/>
            <person name="Priest M."/>
            <person name="Raghuraman S."/>
            <person name="Rege F."/>
            <person name="Reyes R."/>
            <person name="Rise C."/>
            <person name="Rogov P."/>
            <person name="Ross K."/>
            <person name="Ryan E."/>
            <person name="Settipalli S."/>
            <person name="Shea T."/>
            <person name="Sherpa N."/>
            <person name="Shi L."/>
            <person name="Shih D."/>
            <person name="Sparrow T."/>
            <person name="Spaulding J."/>
            <person name="Stalker J."/>
            <person name="Stange-Thomann N."/>
            <person name="Stavropoulos S."/>
            <person name="Stone C."/>
            <person name="Strader C."/>
            <person name="Tesfaye S."/>
            <person name="Thomson T."/>
            <person name="Thoulutsang Y."/>
            <person name="Thoulutsang D."/>
            <person name="Topham K."/>
            <person name="Topping I."/>
            <person name="Tsamla T."/>
            <person name="Vassiliev H."/>
            <person name="Vo A."/>
            <person name="Wangchuk T."/>
            <person name="Wangdi T."/>
            <person name="Weiand M."/>
            <person name="Wilkinson J."/>
            <person name="Wilson A."/>
            <person name="Yadav S."/>
            <person name="Young G."/>
            <person name="Yu Q."/>
            <person name="Zembek L."/>
            <person name="Zhong D."/>
            <person name="Zimmer A."/>
            <person name="Zwirko Z."/>
            <person name="Jaffe D.B."/>
            <person name="Alvarez P."/>
            <person name="Brockman W."/>
            <person name="Butler J."/>
            <person name="Chin C."/>
            <person name="Gnerre S."/>
            <person name="Grabherr M."/>
            <person name="Kleber M."/>
            <person name="Mauceli E."/>
            <person name="MacCallum I."/>
        </authorList>
    </citation>
    <scope>NUCLEOTIDE SEQUENCE [LARGE SCALE GENOMIC DNA]</scope>
    <source>
        <strain evidence="12">Tucson 15287-2541.00</strain>
    </source>
</reference>
<evidence type="ECO:0000256" key="1">
    <source>
        <dbReference type="ARBA" id="ARBA00004651"/>
    </source>
</evidence>
<dbReference type="Pfam" id="PF02949">
    <property type="entry name" value="7tm_6"/>
    <property type="match status" value="1"/>
</dbReference>
<dbReference type="GO" id="GO:0005886">
    <property type="term" value="C:plasma membrane"/>
    <property type="evidence" value="ECO:0007669"/>
    <property type="project" value="UniProtKB-SubCell"/>
</dbReference>
<evidence type="ECO:0000256" key="4">
    <source>
        <dbReference type="ARBA" id="ARBA00022692"/>
    </source>
</evidence>
<keyword evidence="12" id="KW-1185">Reference proteome</keyword>
<keyword evidence="9 10" id="KW-0807">Transducer</keyword>
<dbReference type="GO" id="GO:0004984">
    <property type="term" value="F:olfactory receptor activity"/>
    <property type="evidence" value="ECO:0007669"/>
    <property type="project" value="InterPro"/>
</dbReference>
<evidence type="ECO:0000313" key="11">
    <source>
        <dbReference type="EMBL" id="EDW04411.1"/>
    </source>
</evidence>
<name>B4K2Z6_DROGR</name>
<dbReference type="InParanoid" id="B4K2Z6"/>
<feature type="transmembrane region" description="Helical" evidence="10">
    <location>
        <begin position="179"/>
        <end position="202"/>
    </location>
</feature>
<keyword evidence="5 10" id="KW-0552">Olfaction</keyword>
<evidence type="ECO:0000256" key="5">
    <source>
        <dbReference type="ARBA" id="ARBA00022725"/>
    </source>
</evidence>
<dbReference type="Proteomes" id="UP000001070">
    <property type="component" value="Unassembled WGS sequence"/>
</dbReference>
<keyword evidence="7 10" id="KW-0472">Membrane</keyword>
<evidence type="ECO:0000256" key="6">
    <source>
        <dbReference type="ARBA" id="ARBA00022989"/>
    </source>
</evidence>
<evidence type="ECO:0000256" key="9">
    <source>
        <dbReference type="ARBA" id="ARBA00023224"/>
    </source>
</evidence>
<protein>
    <recommendedName>
        <fullName evidence="10">Odorant receptor</fullName>
    </recommendedName>
</protein>
<dbReference type="GO" id="GO:0007165">
    <property type="term" value="P:signal transduction"/>
    <property type="evidence" value="ECO:0007669"/>
    <property type="project" value="UniProtKB-KW"/>
</dbReference>
<organism evidence="12">
    <name type="scientific">Drosophila grimshawi</name>
    <name type="common">Hawaiian fruit fly</name>
    <name type="synonym">Idiomyia grimshawi</name>
    <dbReference type="NCBI Taxonomy" id="7222"/>
    <lineage>
        <taxon>Eukaryota</taxon>
        <taxon>Metazoa</taxon>
        <taxon>Ecdysozoa</taxon>
        <taxon>Arthropoda</taxon>
        <taxon>Hexapoda</taxon>
        <taxon>Insecta</taxon>
        <taxon>Pterygota</taxon>
        <taxon>Neoptera</taxon>
        <taxon>Endopterygota</taxon>
        <taxon>Diptera</taxon>
        <taxon>Brachycera</taxon>
        <taxon>Muscomorpha</taxon>
        <taxon>Ephydroidea</taxon>
        <taxon>Drosophilidae</taxon>
        <taxon>Drosophila</taxon>
        <taxon>Hawaiian Drosophila</taxon>
    </lineage>
</organism>
<feature type="transmembrane region" description="Helical" evidence="10">
    <location>
        <begin position="39"/>
        <end position="59"/>
    </location>
</feature>
<dbReference type="GO" id="GO:0005549">
    <property type="term" value="F:odorant binding"/>
    <property type="evidence" value="ECO:0007669"/>
    <property type="project" value="InterPro"/>
</dbReference>
<feature type="transmembrane region" description="Helical" evidence="10">
    <location>
        <begin position="71"/>
        <end position="92"/>
    </location>
</feature>
<dbReference type="PANTHER" id="PTHR21137">
    <property type="entry name" value="ODORANT RECEPTOR"/>
    <property type="match status" value="1"/>
</dbReference>
<evidence type="ECO:0000313" key="12">
    <source>
        <dbReference type="Proteomes" id="UP000001070"/>
    </source>
</evidence>
<dbReference type="EMBL" id="CH920346">
    <property type="protein sequence ID" value="EDW04411.1"/>
    <property type="molecule type" value="Genomic_DNA"/>
</dbReference>
<dbReference type="AlphaFoldDB" id="B4K2Z6"/>
<dbReference type="eggNOG" id="ENOG502T8K4">
    <property type="taxonomic scope" value="Eukaryota"/>
</dbReference>
<comment type="caution">
    <text evidence="10">Lacks conserved residue(s) required for the propagation of feature annotation.</text>
</comment>
<evidence type="ECO:0000256" key="8">
    <source>
        <dbReference type="ARBA" id="ARBA00023170"/>
    </source>
</evidence>
<dbReference type="HOGENOM" id="CLU_044523_2_0_1"/>
<dbReference type="OMA" id="FIQVMSS"/>
<dbReference type="OrthoDB" id="6765072at2759"/>
<accession>B4K2Z6</accession>
<dbReference type="InterPro" id="IPR004117">
    <property type="entry name" value="7tm6_olfct_rcpt"/>
</dbReference>
<keyword evidence="3 10" id="KW-0716">Sensory transduction</keyword>
<feature type="transmembrane region" description="Helical" evidence="10">
    <location>
        <begin position="136"/>
        <end position="159"/>
    </location>
</feature>
<keyword evidence="2" id="KW-1003">Cell membrane</keyword>